<dbReference type="InterPro" id="IPR024480">
    <property type="entry name" value="DUF3868"/>
</dbReference>
<sequence>MKMKAIYILLILLAPALAMAQYKGKINVTPLKLEQKGDSLYISIDINMQDVRVDTRRSVELIPVLTAPEMEKALPAVLLKGKSNYHIWQRKLTLMNRKERLGYLQDAPYTVAKGFKSKDERRITYNKVIPFEAWMKDARLDIRKDVCGCGNPPSILEVSQLAQVQLEKIVVPYTVTPHLAYITPEVEAVKRREMSGEAFLDFVVGKTDILPDYMNNPGELQKITNMMAALRNDPAVTVKGIVVSGYASPEGTLKMNQTLSEGRAKALTDYLVPKFDYPENLYTIAFGGENWAGLLEKVEASDMKHREEVIRTLTTVPAEINYRTNNSRKKSLMQLAAGVPYRFMLKEYFPHLRKAVCKVDYEVRGFNAEEAREVIKTQPQNLSLNEMYMAANTYEAGSPEFTGVFETAARMYPSDATANVNAASAALARGDTVSAGHYLEKVETPSPEYDNTMGVLMLLRDDYRQAEEYLTRAAASGSPSASRNLEELYLKLDNIRQLREQDN</sequence>
<protein>
    <submittedName>
        <fullName evidence="3">DUF3868 domain-containing protein</fullName>
    </submittedName>
</protein>
<dbReference type="SUPFAM" id="SSF48452">
    <property type="entry name" value="TPR-like"/>
    <property type="match status" value="1"/>
</dbReference>
<evidence type="ECO:0000313" key="4">
    <source>
        <dbReference type="Proteomes" id="UP000644010"/>
    </source>
</evidence>
<feature type="chain" id="PRO_5046343928" evidence="1">
    <location>
        <begin position="21"/>
        <end position="503"/>
    </location>
</feature>
<dbReference type="RefSeq" id="WP_186958571.1">
    <property type="nucleotide sequence ID" value="NZ_JACOOI010000004.1"/>
</dbReference>
<dbReference type="Pfam" id="PF12984">
    <property type="entry name" value="DUF3868"/>
    <property type="match status" value="1"/>
</dbReference>
<keyword evidence="4" id="KW-1185">Reference proteome</keyword>
<comment type="caution">
    <text evidence="3">The sequence shown here is derived from an EMBL/GenBank/DDBJ whole genome shotgun (WGS) entry which is preliminary data.</text>
</comment>
<dbReference type="Gene3D" id="1.25.40.10">
    <property type="entry name" value="Tetratricopeptide repeat domain"/>
    <property type="match status" value="1"/>
</dbReference>
<feature type="domain" description="DUF3868" evidence="2">
    <location>
        <begin position="8"/>
        <end position="100"/>
    </location>
</feature>
<dbReference type="InterPro" id="IPR036737">
    <property type="entry name" value="OmpA-like_sf"/>
</dbReference>
<feature type="signal peptide" evidence="1">
    <location>
        <begin position="1"/>
        <end position="20"/>
    </location>
</feature>
<evidence type="ECO:0000256" key="1">
    <source>
        <dbReference type="SAM" id="SignalP"/>
    </source>
</evidence>
<dbReference type="SUPFAM" id="SSF103088">
    <property type="entry name" value="OmpA-like"/>
    <property type="match status" value="1"/>
</dbReference>
<gene>
    <name evidence="3" type="ORF">H8S77_05315</name>
</gene>
<reference evidence="3 4" key="1">
    <citation type="submission" date="2020-08" db="EMBL/GenBank/DDBJ databases">
        <title>Genome public.</title>
        <authorList>
            <person name="Liu C."/>
            <person name="Sun Q."/>
        </authorList>
    </citation>
    <scope>NUCLEOTIDE SEQUENCE [LARGE SCALE GENOMIC DNA]</scope>
    <source>
        <strain evidence="3 4">BX2</strain>
    </source>
</reference>
<evidence type="ECO:0000313" key="3">
    <source>
        <dbReference type="EMBL" id="MBC5642301.1"/>
    </source>
</evidence>
<proteinExistence type="predicted"/>
<accession>A0ABR7DXQ1</accession>
<keyword evidence="1" id="KW-0732">Signal</keyword>
<dbReference type="Proteomes" id="UP000644010">
    <property type="component" value="Unassembled WGS sequence"/>
</dbReference>
<dbReference type="InterPro" id="IPR011990">
    <property type="entry name" value="TPR-like_helical_dom_sf"/>
</dbReference>
<evidence type="ECO:0000259" key="2">
    <source>
        <dbReference type="Pfam" id="PF12984"/>
    </source>
</evidence>
<dbReference type="Gene3D" id="3.30.1330.60">
    <property type="entry name" value="OmpA-like domain"/>
    <property type="match status" value="1"/>
</dbReference>
<dbReference type="EMBL" id="JACOOI010000004">
    <property type="protein sequence ID" value="MBC5642301.1"/>
    <property type="molecule type" value="Genomic_DNA"/>
</dbReference>
<name>A0ABR7DXQ1_9BACT</name>
<organism evidence="3 4">
    <name type="scientific">Parabacteroides segnis</name>
    <dbReference type="NCBI Taxonomy" id="2763058"/>
    <lineage>
        <taxon>Bacteria</taxon>
        <taxon>Pseudomonadati</taxon>
        <taxon>Bacteroidota</taxon>
        <taxon>Bacteroidia</taxon>
        <taxon>Bacteroidales</taxon>
        <taxon>Tannerellaceae</taxon>
        <taxon>Parabacteroides</taxon>
    </lineage>
</organism>